<keyword evidence="2" id="KW-0732">Signal</keyword>
<comment type="caution">
    <text evidence="3">The sequence shown here is derived from an EMBL/GenBank/DDBJ whole genome shotgun (WGS) entry which is preliminary data.</text>
</comment>
<name>A0A811JVL7_9BILA</name>
<evidence type="ECO:0000313" key="4">
    <source>
        <dbReference type="Proteomes" id="UP000614601"/>
    </source>
</evidence>
<accession>A0A811JVL7</accession>
<feature type="region of interest" description="Disordered" evidence="1">
    <location>
        <begin position="26"/>
        <end position="116"/>
    </location>
</feature>
<dbReference type="EMBL" id="CAJFCW020000001">
    <property type="protein sequence ID" value="CAG9086061.1"/>
    <property type="molecule type" value="Genomic_DNA"/>
</dbReference>
<proteinExistence type="predicted"/>
<feature type="compositionally biased region" description="Basic residues" evidence="1">
    <location>
        <begin position="107"/>
        <end position="116"/>
    </location>
</feature>
<evidence type="ECO:0000256" key="1">
    <source>
        <dbReference type="SAM" id="MobiDB-lite"/>
    </source>
</evidence>
<keyword evidence="4" id="KW-1185">Reference proteome</keyword>
<organism evidence="3 4">
    <name type="scientific">Bursaphelenchus okinawaensis</name>
    <dbReference type="NCBI Taxonomy" id="465554"/>
    <lineage>
        <taxon>Eukaryota</taxon>
        <taxon>Metazoa</taxon>
        <taxon>Ecdysozoa</taxon>
        <taxon>Nematoda</taxon>
        <taxon>Chromadorea</taxon>
        <taxon>Rhabditida</taxon>
        <taxon>Tylenchina</taxon>
        <taxon>Tylenchomorpha</taxon>
        <taxon>Aphelenchoidea</taxon>
        <taxon>Aphelenchoididae</taxon>
        <taxon>Bursaphelenchus</taxon>
    </lineage>
</organism>
<gene>
    <name evidence="3" type="ORF">BOKJ2_LOCUS2228</name>
</gene>
<feature type="signal peptide" evidence="2">
    <location>
        <begin position="1"/>
        <end position="24"/>
    </location>
</feature>
<dbReference type="Proteomes" id="UP000783686">
    <property type="component" value="Unassembled WGS sequence"/>
</dbReference>
<feature type="chain" id="PRO_5035681398" evidence="2">
    <location>
        <begin position="25"/>
        <end position="153"/>
    </location>
</feature>
<dbReference type="EMBL" id="CAJFDH010000001">
    <property type="protein sequence ID" value="CAD5207544.1"/>
    <property type="molecule type" value="Genomic_DNA"/>
</dbReference>
<evidence type="ECO:0000313" key="3">
    <source>
        <dbReference type="EMBL" id="CAD5207544.1"/>
    </source>
</evidence>
<feature type="compositionally biased region" description="Acidic residues" evidence="1">
    <location>
        <begin position="59"/>
        <end position="72"/>
    </location>
</feature>
<dbReference type="Proteomes" id="UP000614601">
    <property type="component" value="Unassembled WGS sequence"/>
</dbReference>
<protein>
    <submittedName>
        <fullName evidence="3">Uncharacterized protein</fullName>
    </submittedName>
</protein>
<dbReference type="OrthoDB" id="10520195at2759"/>
<dbReference type="AlphaFoldDB" id="A0A811JVL7"/>
<reference evidence="3" key="1">
    <citation type="submission" date="2020-09" db="EMBL/GenBank/DDBJ databases">
        <authorList>
            <person name="Kikuchi T."/>
        </authorList>
    </citation>
    <scope>NUCLEOTIDE SEQUENCE</scope>
    <source>
        <strain evidence="3">SH1</strain>
    </source>
</reference>
<evidence type="ECO:0000256" key="2">
    <source>
        <dbReference type="SAM" id="SignalP"/>
    </source>
</evidence>
<feature type="compositionally biased region" description="Basic and acidic residues" evidence="1">
    <location>
        <begin position="36"/>
        <end position="48"/>
    </location>
</feature>
<sequence length="153" mass="17557">MTSKLSYFLLLLLLSTVLLDTVECRKKKKDKNKSRQLPEEKEDEEARRAHLTVNVDMDQKDDDDSSSDDDDDKKDKKPETSSPLTKVDPSNDKVYQVGPDNSVVGTKSRKRRSHGAKHIPVYHVHPDSQTAIPVNILRHRRFSGTNDWIYNVL</sequence>